<reference evidence="6 7" key="1">
    <citation type="submission" date="2007-03" db="EMBL/GenBank/DDBJ databases">
        <title>Complete sequence of Desulfotomaculum reducens MI-1.</title>
        <authorList>
            <consortium name="US DOE Joint Genome Institute"/>
            <person name="Copeland A."/>
            <person name="Lucas S."/>
            <person name="Lapidus A."/>
            <person name="Barry K."/>
            <person name="Detter J.C."/>
            <person name="Glavina del Rio T."/>
            <person name="Hammon N."/>
            <person name="Israni S."/>
            <person name="Dalin E."/>
            <person name="Tice H."/>
            <person name="Pitluck S."/>
            <person name="Sims D."/>
            <person name="Brettin T."/>
            <person name="Bruce D."/>
            <person name="Han C."/>
            <person name="Tapia R."/>
            <person name="Schmutz J."/>
            <person name="Larimer F."/>
            <person name="Land M."/>
            <person name="Hauser L."/>
            <person name="Kyrpides N."/>
            <person name="Kim E."/>
            <person name="Tebo B.M."/>
            <person name="Richardson P."/>
        </authorList>
    </citation>
    <scope>NUCLEOTIDE SEQUENCE [LARGE SCALE GENOMIC DNA]</scope>
    <source>
        <strain evidence="6 7">MI-1</strain>
    </source>
</reference>
<keyword evidence="7" id="KW-1185">Reference proteome</keyword>
<dbReference type="GO" id="GO:0012505">
    <property type="term" value="C:endomembrane system"/>
    <property type="evidence" value="ECO:0007669"/>
    <property type="project" value="UniProtKB-SubCell"/>
</dbReference>
<dbReference type="AlphaFoldDB" id="A4J1Q8"/>
<dbReference type="EMBL" id="CP000612">
    <property type="protein sequence ID" value="ABO49011.1"/>
    <property type="molecule type" value="Genomic_DNA"/>
</dbReference>
<evidence type="ECO:0000256" key="4">
    <source>
        <dbReference type="ARBA" id="ARBA00023136"/>
    </source>
</evidence>
<evidence type="ECO:0000256" key="2">
    <source>
        <dbReference type="ARBA" id="ARBA00022692"/>
    </source>
</evidence>
<accession>A4J1Q8</accession>
<organism evidence="6 7">
    <name type="scientific">Desulforamulus reducens (strain ATCC BAA-1160 / DSM 100696 / MI-1)</name>
    <name type="common">Desulfotomaculum reducens</name>
    <dbReference type="NCBI Taxonomy" id="349161"/>
    <lineage>
        <taxon>Bacteria</taxon>
        <taxon>Bacillati</taxon>
        <taxon>Bacillota</taxon>
        <taxon>Clostridia</taxon>
        <taxon>Eubacteriales</taxon>
        <taxon>Peptococcaceae</taxon>
        <taxon>Desulforamulus</taxon>
    </lineage>
</organism>
<dbReference type="Pfam" id="PF06803">
    <property type="entry name" value="DUF1232"/>
    <property type="match status" value="1"/>
</dbReference>
<sequence>MILMGDILKKIYFFIQGLLNPAVPKRFKYESGICFLYFLSPIDFVPDFIPLTGKADDMVVMFWGIKRIYDIIKIHKQFIKSKGTP</sequence>
<dbReference type="KEGG" id="drm:Dred_0465"/>
<keyword evidence="3" id="KW-1133">Transmembrane helix</keyword>
<comment type="subcellular location">
    <subcellularLocation>
        <location evidence="1">Endomembrane system</location>
        <topology evidence="1">Multi-pass membrane protein</topology>
    </subcellularLocation>
</comment>
<evidence type="ECO:0000259" key="5">
    <source>
        <dbReference type="Pfam" id="PF06803"/>
    </source>
</evidence>
<evidence type="ECO:0000256" key="3">
    <source>
        <dbReference type="ARBA" id="ARBA00022989"/>
    </source>
</evidence>
<keyword evidence="2" id="KW-0812">Transmembrane</keyword>
<evidence type="ECO:0000313" key="6">
    <source>
        <dbReference type="EMBL" id="ABO49011.1"/>
    </source>
</evidence>
<evidence type="ECO:0000256" key="1">
    <source>
        <dbReference type="ARBA" id="ARBA00004127"/>
    </source>
</evidence>
<proteinExistence type="predicted"/>
<evidence type="ECO:0000313" key="7">
    <source>
        <dbReference type="Proteomes" id="UP000001556"/>
    </source>
</evidence>
<keyword evidence="4" id="KW-0472">Membrane</keyword>
<protein>
    <recommendedName>
        <fullName evidence="5">DUF1232 domain-containing protein</fullName>
    </recommendedName>
</protein>
<feature type="domain" description="DUF1232" evidence="5">
    <location>
        <begin position="33"/>
        <end position="63"/>
    </location>
</feature>
<dbReference type="InterPro" id="IPR010652">
    <property type="entry name" value="DUF1232"/>
</dbReference>
<dbReference type="HOGENOM" id="CLU_2507282_0_0_9"/>
<name>A4J1Q8_DESRM</name>
<dbReference type="Proteomes" id="UP000001556">
    <property type="component" value="Chromosome"/>
</dbReference>
<gene>
    <name evidence="6" type="ordered locus">Dred_0465</name>
</gene>